<dbReference type="AlphaFoldDB" id="A0A317JXN6"/>
<dbReference type="InterPro" id="IPR001570">
    <property type="entry name" value="Peptidase_M4_C_domain"/>
</dbReference>
<dbReference type="OrthoDB" id="345880at2"/>
<proteinExistence type="predicted"/>
<feature type="domain" description="Peptidase M4" evidence="9">
    <location>
        <begin position="211"/>
        <end position="337"/>
    </location>
</feature>
<dbReference type="SUPFAM" id="SSF55486">
    <property type="entry name" value="Metalloproteases ('zincins'), catalytic domain"/>
    <property type="match status" value="1"/>
</dbReference>
<feature type="compositionally biased region" description="Low complexity" evidence="7">
    <location>
        <begin position="517"/>
        <end position="535"/>
    </location>
</feature>
<reference evidence="13" key="1">
    <citation type="submission" date="2018-05" db="EMBL/GenBank/DDBJ databases">
        <title>Micromonospora globispora sp. nov. and Micromonospora rugosa sp. nov., isolated from marine sediment.</title>
        <authorList>
            <person name="Carro L."/>
            <person name="Aysel V."/>
            <person name="Cetin D."/>
            <person name="Igual J.M."/>
            <person name="Klenk H.-P."/>
            <person name="Trujillo M.E."/>
            <person name="Sahin N."/>
        </authorList>
    </citation>
    <scope>NUCLEOTIDE SEQUENCE [LARGE SCALE GENOMIC DNA]</scope>
    <source>
        <strain evidence="13">S2904</strain>
    </source>
</reference>
<feature type="chain" id="PRO_5043163641" evidence="8">
    <location>
        <begin position="30"/>
        <end position="682"/>
    </location>
</feature>
<evidence type="ECO:0000256" key="4">
    <source>
        <dbReference type="ARBA" id="ARBA00022801"/>
    </source>
</evidence>
<evidence type="ECO:0000313" key="12">
    <source>
        <dbReference type="EMBL" id="PWU44282.1"/>
    </source>
</evidence>
<evidence type="ECO:0000259" key="10">
    <source>
        <dbReference type="Pfam" id="PF02868"/>
    </source>
</evidence>
<evidence type="ECO:0000256" key="2">
    <source>
        <dbReference type="ARBA" id="ARBA00022723"/>
    </source>
</evidence>
<dbReference type="GO" id="GO:0046872">
    <property type="term" value="F:metal ion binding"/>
    <property type="evidence" value="ECO:0007669"/>
    <property type="project" value="UniProtKB-KW"/>
</dbReference>
<gene>
    <name evidence="12" type="ORF">DLJ46_26795</name>
</gene>
<keyword evidence="2" id="KW-0479">Metal-binding</keyword>
<dbReference type="Pfam" id="PF07504">
    <property type="entry name" value="FTP"/>
    <property type="match status" value="1"/>
</dbReference>
<accession>A0A317JXN6</accession>
<evidence type="ECO:0000313" key="13">
    <source>
        <dbReference type="Proteomes" id="UP000245683"/>
    </source>
</evidence>
<evidence type="ECO:0000256" key="5">
    <source>
        <dbReference type="ARBA" id="ARBA00022833"/>
    </source>
</evidence>
<dbReference type="Gene3D" id="3.10.170.10">
    <property type="match status" value="1"/>
</dbReference>
<dbReference type="EMBL" id="QGSV01000337">
    <property type="protein sequence ID" value="PWU44282.1"/>
    <property type="molecule type" value="Genomic_DNA"/>
</dbReference>
<dbReference type="Gene3D" id="3.10.450.490">
    <property type="match status" value="1"/>
</dbReference>
<dbReference type="InterPro" id="IPR011096">
    <property type="entry name" value="FTP_domain"/>
</dbReference>
<dbReference type="Proteomes" id="UP000245683">
    <property type="component" value="Unassembled WGS sequence"/>
</dbReference>
<dbReference type="CDD" id="cd09597">
    <property type="entry name" value="M4_TLP"/>
    <property type="match status" value="1"/>
</dbReference>
<feature type="region of interest" description="Disordered" evidence="7">
    <location>
        <begin position="514"/>
        <end position="535"/>
    </location>
</feature>
<keyword evidence="13" id="KW-1185">Reference proteome</keyword>
<feature type="signal peptide" evidence="8">
    <location>
        <begin position="1"/>
        <end position="29"/>
    </location>
</feature>
<evidence type="ECO:0000259" key="11">
    <source>
        <dbReference type="Pfam" id="PF07504"/>
    </source>
</evidence>
<dbReference type="GO" id="GO:0006508">
    <property type="term" value="P:proteolysis"/>
    <property type="evidence" value="ECO:0007669"/>
    <property type="project" value="UniProtKB-KW"/>
</dbReference>
<sequence length="682" mass="70721">MKLSPRLVALSGAAAAGLIAAGTAAAVQAAPPSPTPDAAQARTLAANSASALVASRPSYLHASADEAFVQKAVISSEGTQYVPYERTYKGLPVTGGDFVLATDSAGQLKYASVAQQQAIGQLATTPKLQATAAEQTARAQLKTVTGVEATKLVVYTLGAKPALAWETTLRGTAADGPSRLTVDVDAFSGKVLRTQEHIVHGSGTGAWNGPSPLTLNTTYTGSGYSMKDPNVTNQSCQDAATNTTFTGSDDVWGNGTSTNKETGCVDALFGAQTEHKMLSQWLGRNGADGNGGAWPIRVGLNDQNAYYDGTQVQIGKNTAGSWIGSIDVVAHEIGHGIDDHTPGGISGSGTQEFVADTFGASTEWFANEPSTYDAPDFLVGEKINLVGSGPIRNMYNPSALGDPNCYSSSIPSTEVHAAAGPGNHWFYLLAMGSNPTNGQPTSPTCNSSTVTGLGIQKAIKIMYNAMLMKTTSSSYLKYRTWTLQAAKNLYGTTSCTEFNTVKAAWDAVSVPAQSGDPTCSTSSPSPTPTSTSTTCTGQKLGNPGFESGNVTWSATSGVIDSSTSQPAHSGSWKAWLDGYGSSHTDTLSQSVTIPAGCRATLTFWLHIDTAESGSTVYDRLTVQAGSTTLATYSNVNAASGYVQKSFDVSSLAGTTSTIKFTGTEDSSLQTSFVIDDTALNLS</sequence>
<dbReference type="InterPro" id="IPR050728">
    <property type="entry name" value="Zinc_Metalloprotease_M4"/>
</dbReference>
<evidence type="ECO:0000256" key="8">
    <source>
        <dbReference type="SAM" id="SignalP"/>
    </source>
</evidence>
<keyword evidence="6" id="KW-0482">Metalloprotease</keyword>
<evidence type="ECO:0000259" key="9">
    <source>
        <dbReference type="Pfam" id="PF01447"/>
    </source>
</evidence>
<organism evidence="12 13">
    <name type="scientific">Micromonospora globispora</name>
    <dbReference type="NCBI Taxonomy" id="1450148"/>
    <lineage>
        <taxon>Bacteria</taxon>
        <taxon>Bacillati</taxon>
        <taxon>Actinomycetota</taxon>
        <taxon>Actinomycetes</taxon>
        <taxon>Micromonosporales</taxon>
        <taxon>Micromonosporaceae</taxon>
        <taxon>Micromonospora</taxon>
    </lineage>
</organism>
<feature type="domain" description="FTP" evidence="11">
    <location>
        <begin position="74"/>
        <end position="109"/>
    </location>
</feature>
<evidence type="ECO:0000256" key="7">
    <source>
        <dbReference type="SAM" id="MobiDB-lite"/>
    </source>
</evidence>
<evidence type="ECO:0000256" key="3">
    <source>
        <dbReference type="ARBA" id="ARBA00022729"/>
    </source>
</evidence>
<protein>
    <submittedName>
        <fullName evidence="12">Peptidase M4 family protein</fullName>
    </submittedName>
</protein>
<dbReference type="Pfam" id="PF02868">
    <property type="entry name" value="Peptidase_M4_C"/>
    <property type="match status" value="1"/>
</dbReference>
<keyword evidence="5" id="KW-0862">Zinc</keyword>
<dbReference type="PANTHER" id="PTHR33794:SF1">
    <property type="entry name" value="BACILLOLYSIN"/>
    <property type="match status" value="1"/>
</dbReference>
<dbReference type="RefSeq" id="WP_109947335.1">
    <property type="nucleotide sequence ID" value="NZ_QGGF01000389.1"/>
</dbReference>
<dbReference type="GO" id="GO:0004222">
    <property type="term" value="F:metalloendopeptidase activity"/>
    <property type="evidence" value="ECO:0007669"/>
    <property type="project" value="InterPro"/>
</dbReference>
<name>A0A317JXN6_9ACTN</name>
<dbReference type="InterPro" id="IPR013856">
    <property type="entry name" value="Peptidase_M4_domain"/>
</dbReference>
<dbReference type="InterPro" id="IPR027268">
    <property type="entry name" value="Peptidase_M4/M1_CTD_sf"/>
</dbReference>
<keyword evidence="1" id="KW-0645">Protease</keyword>
<dbReference type="Gene3D" id="1.10.390.10">
    <property type="entry name" value="Neutral Protease Domain 2"/>
    <property type="match status" value="1"/>
</dbReference>
<dbReference type="Pfam" id="PF01447">
    <property type="entry name" value="Peptidase_M4"/>
    <property type="match status" value="1"/>
</dbReference>
<dbReference type="PANTHER" id="PTHR33794">
    <property type="entry name" value="BACILLOLYSIN"/>
    <property type="match status" value="1"/>
</dbReference>
<evidence type="ECO:0000256" key="1">
    <source>
        <dbReference type="ARBA" id="ARBA00022670"/>
    </source>
</evidence>
<comment type="caution">
    <text evidence="12">The sequence shown here is derived from an EMBL/GenBank/DDBJ whole genome shotgun (WGS) entry which is preliminary data.</text>
</comment>
<feature type="domain" description="Peptidase M4 C-terminal" evidence="10">
    <location>
        <begin position="351"/>
        <end position="510"/>
    </location>
</feature>
<evidence type="ECO:0000256" key="6">
    <source>
        <dbReference type="ARBA" id="ARBA00023049"/>
    </source>
</evidence>
<keyword evidence="3 8" id="KW-0732">Signal</keyword>
<keyword evidence="4" id="KW-0378">Hydrolase</keyword>
<dbReference type="Gene3D" id="2.60.120.260">
    <property type="entry name" value="Galactose-binding domain-like"/>
    <property type="match status" value="1"/>
</dbReference>